<dbReference type="Proteomes" id="UP000661691">
    <property type="component" value="Unassembled WGS sequence"/>
</dbReference>
<evidence type="ECO:0000313" key="2">
    <source>
        <dbReference type="EMBL" id="MBD1371694.1"/>
    </source>
</evidence>
<proteinExistence type="predicted"/>
<feature type="region of interest" description="Disordered" evidence="1">
    <location>
        <begin position="1"/>
        <end position="46"/>
    </location>
</feature>
<accession>A0A926NDR1</accession>
<dbReference type="EMBL" id="JACXAH010000005">
    <property type="protein sequence ID" value="MBD1371694.1"/>
    <property type="molecule type" value="Genomic_DNA"/>
</dbReference>
<sequence length="46" mass="5353">MSKKGDSPEQKLQEAERYEQQVQERERNQNAAYGNQKIDATNRPST</sequence>
<evidence type="ECO:0000313" key="3">
    <source>
        <dbReference type="Proteomes" id="UP000661691"/>
    </source>
</evidence>
<feature type="compositionally biased region" description="Polar residues" evidence="1">
    <location>
        <begin position="30"/>
        <end position="46"/>
    </location>
</feature>
<feature type="compositionally biased region" description="Basic and acidic residues" evidence="1">
    <location>
        <begin position="1"/>
        <end position="28"/>
    </location>
</feature>
<dbReference type="AlphaFoldDB" id="A0A926NDR1"/>
<dbReference type="RefSeq" id="WP_191138340.1">
    <property type="nucleotide sequence ID" value="NZ_JACXAG020000001.1"/>
</dbReference>
<name>A0A926NDR1_9BACL</name>
<evidence type="ECO:0000256" key="1">
    <source>
        <dbReference type="SAM" id="MobiDB-lite"/>
    </source>
</evidence>
<reference evidence="2" key="1">
    <citation type="submission" date="2020-09" db="EMBL/GenBank/DDBJ databases">
        <title>A novel bacterium of genus Hazenella, isolated from South China Sea.</title>
        <authorList>
            <person name="Huang H."/>
            <person name="Mo K."/>
            <person name="Hu Y."/>
        </authorList>
    </citation>
    <scope>NUCLEOTIDE SEQUENCE</scope>
    <source>
        <strain evidence="2">IB182357</strain>
    </source>
</reference>
<protein>
    <submittedName>
        <fullName evidence="2">Uncharacterized protein</fullName>
    </submittedName>
</protein>
<gene>
    <name evidence="2" type="ORF">IC620_04890</name>
</gene>
<keyword evidence="3" id="KW-1185">Reference proteome</keyword>
<organism evidence="2 3">
    <name type="scientific">Polycladospora coralii</name>
    <dbReference type="NCBI Taxonomy" id="2771432"/>
    <lineage>
        <taxon>Bacteria</taxon>
        <taxon>Bacillati</taxon>
        <taxon>Bacillota</taxon>
        <taxon>Bacilli</taxon>
        <taxon>Bacillales</taxon>
        <taxon>Thermoactinomycetaceae</taxon>
        <taxon>Polycladospora</taxon>
    </lineage>
</organism>
<comment type="caution">
    <text evidence="2">The sequence shown here is derived from an EMBL/GenBank/DDBJ whole genome shotgun (WGS) entry which is preliminary data.</text>
</comment>